<organism evidence="2 3">
    <name type="scientific">Hevea brasiliensis</name>
    <name type="common">Para rubber tree</name>
    <name type="synonym">Siphonia brasiliensis</name>
    <dbReference type="NCBI Taxonomy" id="3981"/>
    <lineage>
        <taxon>Eukaryota</taxon>
        <taxon>Viridiplantae</taxon>
        <taxon>Streptophyta</taxon>
        <taxon>Embryophyta</taxon>
        <taxon>Tracheophyta</taxon>
        <taxon>Spermatophyta</taxon>
        <taxon>Magnoliopsida</taxon>
        <taxon>eudicotyledons</taxon>
        <taxon>Gunneridae</taxon>
        <taxon>Pentapetalae</taxon>
        <taxon>rosids</taxon>
        <taxon>fabids</taxon>
        <taxon>Malpighiales</taxon>
        <taxon>Euphorbiaceae</taxon>
        <taxon>Crotonoideae</taxon>
        <taxon>Micrandreae</taxon>
        <taxon>Hevea</taxon>
    </lineage>
</organism>
<protein>
    <recommendedName>
        <fullName evidence="4">START domain-containing protein</fullName>
    </recommendedName>
</protein>
<dbReference type="InterPro" id="IPR023393">
    <property type="entry name" value="START-like_dom_sf"/>
</dbReference>
<accession>A0ABQ9MYY9</accession>
<dbReference type="Gene3D" id="3.30.530.20">
    <property type="match status" value="1"/>
</dbReference>
<proteinExistence type="predicted"/>
<keyword evidence="3" id="KW-1185">Reference proteome</keyword>
<evidence type="ECO:0000256" key="1">
    <source>
        <dbReference type="SAM" id="MobiDB-lite"/>
    </source>
</evidence>
<dbReference type="CDD" id="cd08877">
    <property type="entry name" value="START_2"/>
    <property type="match status" value="1"/>
</dbReference>
<dbReference type="Proteomes" id="UP001174677">
    <property type="component" value="Chromosome 3"/>
</dbReference>
<evidence type="ECO:0008006" key="4">
    <source>
        <dbReference type="Google" id="ProtNLM"/>
    </source>
</evidence>
<sequence>MGKNGKISEYRERLDRTLASHELTNNVALKTLVRNQLLQSSPNENEGCAENVIEKRTTEVSNFLDMLRSASVSEHEASKTSQTSHGEWKLKDDKEEYRVMYREGPHGTPLHTLLVEGYVDGPIDTCLCISWESALYKKWWPQISFPPFKITVCKCLQKVRIGEQICLVRVKVTWPLSAREAVVHYFLFEYLKDGLVVVLSNTISDLESIDKTTHGFSRDGIPEVKDVVRIDVVGGFAIQKVTSERSYFRTIANVDLKLDFVPPSLINFISRQLIGGGFKLYQKAVASVSSYDEDYSKALEDPMYARIRKSLYSTDEANETMEGKELKNDACLPLQEHSLKDVQKNLEEMEQKVQGGESASESMPENAQVTDKKVFCEIEENESDEIIQLKDEIDDTEQKVQSNDSVIEILQNTNLTTGMKTFGEIEEEESDVSVELKNYGKSIGQPLTDKVVQESLVNCKTNIHVSPEVEQALETLEQAISLVREHGFKSLGRFSSGLISEGTPNLQKGAEKDSTFVEDGESSDSEVSVEVSEEVTTVERTSHESRNRSSNCDVRRVGSNSHAREVNHNKIAPASPEQYLPIPIESNQVLRSSKDGITDLSIVDRTLRNEKQMDIEVNGIHENGLQVEKKLSWRNNRRLCCFSLSHR</sequence>
<name>A0ABQ9MYY9_HEVBR</name>
<comment type="caution">
    <text evidence="2">The sequence shown here is derived from an EMBL/GenBank/DDBJ whole genome shotgun (WGS) entry which is preliminary data.</text>
</comment>
<reference evidence="2" key="1">
    <citation type="journal article" date="2023" name="Plant Biotechnol. J.">
        <title>Chromosome-level wild Hevea brasiliensis genome provides new tools for genomic-assisted breeding and valuable loci to elevate rubber yield.</title>
        <authorList>
            <person name="Cheng H."/>
            <person name="Song X."/>
            <person name="Hu Y."/>
            <person name="Wu T."/>
            <person name="Yang Q."/>
            <person name="An Z."/>
            <person name="Feng S."/>
            <person name="Deng Z."/>
            <person name="Wu W."/>
            <person name="Zeng X."/>
            <person name="Tu M."/>
            <person name="Wang X."/>
            <person name="Huang H."/>
        </authorList>
    </citation>
    <scope>NUCLEOTIDE SEQUENCE</scope>
    <source>
        <strain evidence="2">MT/VB/25A 57/8</strain>
    </source>
</reference>
<dbReference type="PANTHER" id="PTHR34560:SF1">
    <property type="entry name" value="START DOMAIN-CONTAINING PROTEIN"/>
    <property type="match status" value="1"/>
</dbReference>
<feature type="compositionally biased region" description="Polar residues" evidence="1">
    <location>
        <begin position="357"/>
        <end position="368"/>
    </location>
</feature>
<feature type="region of interest" description="Disordered" evidence="1">
    <location>
        <begin position="502"/>
        <end position="557"/>
    </location>
</feature>
<evidence type="ECO:0000313" key="2">
    <source>
        <dbReference type="EMBL" id="KAJ9184595.1"/>
    </source>
</evidence>
<dbReference type="PANTHER" id="PTHR34560">
    <property type="entry name" value="POLYKETIDE CYCLASE/DEHYDRASE/LIPID TRANSPORT SUPERFAMILY PROTEIN"/>
    <property type="match status" value="1"/>
</dbReference>
<feature type="compositionally biased region" description="Low complexity" evidence="1">
    <location>
        <begin position="525"/>
        <end position="539"/>
    </location>
</feature>
<evidence type="ECO:0000313" key="3">
    <source>
        <dbReference type="Proteomes" id="UP001174677"/>
    </source>
</evidence>
<dbReference type="EMBL" id="JARPOI010000003">
    <property type="protein sequence ID" value="KAJ9184595.1"/>
    <property type="molecule type" value="Genomic_DNA"/>
</dbReference>
<feature type="region of interest" description="Disordered" evidence="1">
    <location>
        <begin position="349"/>
        <end position="368"/>
    </location>
</feature>
<gene>
    <name evidence="2" type="ORF">P3X46_004307</name>
</gene>
<dbReference type="SUPFAM" id="SSF55961">
    <property type="entry name" value="Bet v1-like"/>
    <property type="match status" value="1"/>
</dbReference>